<dbReference type="PANTHER" id="PTHR47792:SF1">
    <property type="entry name" value="PROTEIN SOK2-RELATED"/>
    <property type="match status" value="1"/>
</dbReference>
<organism evidence="7 8">
    <name type="scientific">Rhizopus microsporus</name>
    <dbReference type="NCBI Taxonomy" id="58291"/>
    <lineage>
        <taxon>Eukaryota</taxon>
        <taxon>Fungi</taxon>
        <taxon>Fungi incertae sedis</taxon>
        <taxon>Mucoromycota</taxon>
        <taxon>Mucoromycotina</taxon>
        <taxon>Mucoromycetes</taxon>
        <taxon>Mucorales</taxon>
        <taxon>Mucorineae</taxon>
        <taxon>Rhizopodaceae</taxon>
        <taxon>Rhizopus</taxon>
    </lineage>
</organism>
<evidence type="ECO:0000256" key="2">
    <source>
        <dbReference type="ARBA" id="ARBA00023015"/>
    </source>
</evidence>
<feature type="region of interest" description="Disordered" evidence="5">
    <location>
        <begin position="286"/>
        <end position="423"/>
    </location>
</feature>
<keyword evidence="4" id="KW-0804">Transcription</keyword>
<dbReference type="Pfam" id="PF04383">
    <property type="entry name" value="KilA-N"/>
    <property type="match status" value="1"/>
</dbReference>
<dbReference type="SMART" id="SM01252">
    <property type="entry name" value="KilA-N"/>
    <property type="match status" value="1"/>
</dbReference>
<evidence type="ECO:0000256" key="3">
    <source>
        <dbReference type="ARBA" id="ARBA00023125"/>
    </source>
</evidence>
<dbReference type="PANTHER" id="PTHR47792">
    <property type="entry name" value="PROTEIN SOK2-RELATED"/>
    <property type="match status" value="1"/>
</dbReference>
<proteinExistence type="inferred from homology"/>
<dbReference type="PROSITE" id="PS51299">
    <property type="entry name" value="HTH_APSES"/>
    <property type="match status" value="1"/>
</dbReference>
<evidence type="ECO:0000259" key="6">
    <source>
        <dbReference type="PROSITE" id="PS51299"/>
    </source>
</evidence>
<feature type="compositionally biased region" description="Basic residues" evidence="5">
    <location>
        <begin position="414"/>
        <end position="423"/>
    </location>
</feature>
<dbReference type="GO" id="GO:0003700">
    <property type="term" value="F:DNA-binding transcription factor activity"/>
    <property type="evidence" value="ECO:0007669"/>
    <property type="project" value="TreeGrafter"/>
</dbReference>
<feature type="compositionally biased region" description="Polar residues" evidence="5">
    <location>
        <begin position="374"/>
        <end position="384"/>
    </location>
</feature>
<name>A0A1X0S082_RHIZD</name>
<dbReference type="GO" id="GO:0045944">
    <property type="term" value="P:positive regulation of transcription by RNA polymerase II"/>
    <property type="evidence" value="ECO:0007669"/>
    <property type="project" value="TreeGrafter"/>
</dbReference>
<feature type="compositionally biased region" description="Polar residues" evidence="5">
    <location>
        <begin position="398"/>
        <end position="409"/>
    </location>
</feature>
<protein>
    <submittedName>
        <fullName evidence="7">Apses-domain-containing protein</fullName>
    </submittedName>
</protein>
<keyword evidence="2" id="KW-0805">Transcription regulation</keyword>
<keyword evidence="3" id="KW-0238">DNA-binding</keyword>
<feature type="compositionally biased region" description="Polar residues" evidence="5">
    <location>
        <begin position="323"/>
        <end position="341"/>
    </location>
</feature>
<dbReference type="InterPro" id="IPR018004">
    <property type="entry name" value="KilA/APSES_HTH"/>
</dbReference>
<evidence type="ECO:0000313" key="7">
    <source>
        <dbReference type="EMBL" id="ORE17649.1"/>
    </source>
</evidence>
<dbReference type="SUPFAM" id="SSF54616">
    <property type="entry name" value="DNA-binding domain of Mlu1-box binding protein MBP1"/>
    <property type="match status" value="1"/>
</dbReference>
<evidence type="ECO:0000313" key="8">
    <source>
        <dbReference type="Proteomes" id="UP000242381"/>
    </source>
</evidence>
<gene>
    <name evidence="7" type="ORF">BCV71DRAFT_235631</name>
</gene>
<dbReference type="Gene3D" id="3.10.260.10">
    <property type="entry name" value="Transcription regulator HTH, APSES-type DNA-binding domain"/>
    <property type="match status" value="1"/>
</dbReference>
<dbReference type="GO" id="GO:0043565">
    <property type="term" value="F:sequence-specific DNA binding"/>
    <property type="evidence" value="ECO:0007669"/>
    <property type="project" value="TreeGrafter"/>
</dbReference>
<evidence type="ECO:0000256" key="4">
    <source>
        <dbReference type="ARBA" id="ARBA00023163"/>
    </source>
</evidence>
<accession>A0A1X0S082</accession>
<dbReference type="GO" id="GO:0005634">
    <property type="term" value="C:nucleus"/>
    <property type="evidence" value="ECO:0007669"/>
    <property type="project" value="TreeGrafter"/>
</dbReference>
<dbReference type="EMBL" id="KV921350">
    <property type="protein sequence ID" value="ORE17649.1"/>
    <property type="molecule type" value="Genomic_DNA"/>
</dbReference>
<comment type="similarity">
    <text evidence="1">Belongs to the EFG1/PHD1/stuA family.</text>
</comment>
<reference evidence="7 8" key="1">
    <citation type="journal article" date="2016" name="Proc. Natl. Acad. Sci. U.S.A.">
        <title>Lipid metabolic changes in an early divergent fungus govern the establishment of a mutualistic symbiosis with endobacteria.</title>
        <authorList>
            <person name="Lastovetsky O.A."/>
            <person name="Gaspar M.L."/>
            <person name="Mondo S.J."/>
            <person name="LaButti K.M."/>
            <person name="Sandor L."/>
            <person name="Grigoriev I.V."/>
            <person name="Henry S.A."/>
            <person name="Pawlowska T.E."/>
        </authorList>
    </citation>
    <scope>NUCLEOTIDE SEQUENCE [LARGE SCALE GENOMIC DNA]</scope>
    <source>
        <strain evidence="7 8">ATCC 11559</strain>
    </source>
</reference>
<evidence type="ECO:0000256" key="5">
    <source>
        <dbReference type="SAM" id="MobiDB-lite"/>
    </source>
</evidence>
<dbReference type="VEuPathDB" id="FungiDB:BCV72DRAFT_202883"/>
<feature type="domain" description="HTH APSES-type" evidence="6">
    <location>
        <begin position="123"/>
        <end position="230"/>
    </location>
</feature>
<feature type="compositionally biased region" description="Basic and acidic residues" evidence="5">
    <location>
        <begin position="306"/>
        <end position="315"/>
    </location>
</feature>
<dbReference type="InterPro" id="IPR003163">
    <property type="entry name" value="Tscrpt_reg_HTH_APSES-type"/>
</dbReference>
<dbReference type="AlphaFoldDB" id="A0A1X0S082"/>
<feature type="compositionally biased region" description="Polar residues" evidence="5">
    <location>
        <begin position="288"/>
        <end position="305"/>
    </location>
</feature>
<dbReference type="Proteomes" id="UP000242381">
    <property type="component" value="Unassembled WGS sequence"/>
</dbReference>
<feature type="compositionally biased region" description="Polar residues" evidence="5">
    <location>
        <begin position="36"/>
        <end position="51"/>
    </location>
</feature>
<sequence>MVYVANRLLHKRITFKRMEGLYQTLPYPYLPQAPTTDYSNPTANHSGSPASTPLMMYRPTLERPVDPLENHPPPSPPSTLHWPHPYHHHHHYHHHTSPSSSPYGCYGSTNSVVMASSSPTRPKVSTNIWEDEGTLCFQVDAKGICVARRQDNDMINGTKLLNVVGMSRGKRDGILKNEKGRVVVKVGAMHLKGVWIPFQRARELATKFKIIDLLYPLFADDPSIFLCNNPLPQNDLSTDKSKMIVNTFHPQQQQQQQHRLSIDYNAWNNKPSHYLPHHYPQVIHRNNELSSNGSPPKLMTQPTNPSEEHNNHDVYDPSPYDYRTSQGRNSISSLSSHQSTYLYPHGNNPNHHTEEEKLPLESFYGCDKERDGPTTPSSWYSPETPTAVLYQQKKRKSSLSSDELSQKVSPYSRVTKKTRVAQE</sequence>
<feature type="region of interest" description="Disordered" evidence="5">
    <location>
        <begin position="36"/>
        <end position="55"/>
    </location>
</feature>
<evidence type="ECO:0000256" key="1">
    <source>
        <dbReference type="ARBA" id="ARBA00007247"/>
    </source>
</evidence>
<dbReference type="InterPro" id="IPR036887">
    <property type="entry name" value="HTH_APSES_sf"/>
</dbReference>
<dbReference type="InterPro" id="IPR029790">
    <property type="entry name" value="EFG1/Phd1/StuA"/>
</dbReference>